<reference evidence="6" key="1">
    <citation type="journal article" date="2019" name="Int. J. Syst. Evol. Microbiol.">
        <title>The Global Catalogue of Microorganisms (GCM) 10K type strain sequencing project: providing services to taxonomists for standard genome sequencing and annotation.</title>
        <authorList>
            <consortium name="The Broad Institute Genomics Platform"/>
            <consortium name="The Broad Institute Genome Sequencing Center for Infectious Disease"/>
            <person name="Wu L."/>
            <person name="Ma J."/>
        </authorList>
    </citation>
    <scope>NUCLEOTIDE SEQUENCE [LARGE SCALE GENOMIC DNA]</scope>
    <source>
        <strain evidence="6">CCM 7043</strain>
    </source>
</reference>
<feature type="active site" evidence="3">
    <location>
        <position position="125"/>
    </location>
</feature>
<evidence type="ECO:0000259" key="4">
    <source>
        <dbReference type="Pfam" id="PF07859"/>
    </source>
</evidence>
<dbReference type="InterPro" id="IPR029058">
    <property type="entry name" value="AB_hydrolase_fold"/>
</dbReference>
<comment type="similarity">
    <text evidence="1">Belongs to the 'GDXG' lipolytic enzyme family.</text>
</comment>
<comment type="caution">
    <text evidence="5">The sequence shown here is derived from an EMBL/GenBank/DDBJ whole genome shotgun (WGS) entry which is preliminary data.</text>
</comment>
<dbReference type="PANTHER" id="PTHR48081">
    <property type="entry name" value="AB HYDROLASE SUPERFAMILY PROTEIN C4A8.06C"/>
    <property type="match status" value="1"/>
</dbReference>
<dbReference type="SUPFAM" id="SSF53474">
    <property type="entry name" value="alpha/beta-Hydrolases"/>
    <property type="match status" value="1"/>
</dbReference>
<protein>
    <submittedName>
        <fullName evidence="5">Alpha/beta hydrolase</fullName>
    </submittedName>
</protein>
<dbReference type="PANTHER" id="PTHR48081:SF30">
    <property type="entry name" value="ACETYL-HYDROLASE LIPR-RELATED"/>
    <property type="match status" value="1"/>
</dbReference>
<dbReference type="PROSITE" id="PS01173">
    <property type="entry name" value="LIPASE_GDXG_HIS"/>
    <property type="match status" value="1"/>
</dbReference>
<keyword evidence="2 5" id="KW-0378">Hydrolase</keyword>
<evidence type="ECO:0000313" key="5">
    <source>
        <dbReference type="EMBL" id="MFD2025939.1"/>
    </source>
</evidence>
<dbReference type="Proteomes" id="UP001597338">
    <property type="component" value="Unassembled WGS sequence"/>
</dbReference>
<organism evidence="5 6">
    <name type="scientific">Promicromonospora aerolata</name>
    <dbReference type="NCBI Taxonomy" id="195749"/>
    <lineage>
        <taxon>Bacteria</taxon>
        <taxon>Bacillati</taxon>
        <taxon>Actinomycetota</taxon>
        <taxon>Actinomycetes</taxon>
        <taxon>Micrococcales</taxon>
        <taxon>Promicromonosporaceae</taxon>
        <taxon>Promicromonospora</taxon>
    </lineage>
</organism>
<dbReference type="InterPro" id="IPR033140">
    <property type="entry name" value="Lipase_GDXG_put_SER_AS"/>
</dbReference>
<gene>
    <name evidence="5" type="ORF">ACFSL2_10500</name>
</gene>
<dbReference type="RefSeq" id="WP_377197809.1">
    <property type="nucleotide sequence ID" value="NZ_JBHUHF010000001.1"/>
</dbReference>
<feature type="domain" description="Alpha/beta hydrolase fold-3" evidence="4">
    <location>
        <begin position="52"/>
        <end position="253"/>
    </location>
</feature>
<evidence type="ECO:0000256" key="1">
    <source>
        <dbReference type="ARBA" id="ARBA00010515"/>
    </source>
</evidence>
<dbReference type="PROSITE" id="PS01174">
    <property type="entry name" value="LIPASE_GDXG_SER"/>
    <property type="match status" value="1"/>
</dbReference>
<dbReference type="Gene3D" id="3.40.50.1820">
    <property type="entry name" value="alpha/beta hydrolase"/>
    <property type="match status" value="1"/>
</dbReference>
<dbReference type="InterPro" id="IPR050300">
    <property type="entry name" value="GDXG_lipolytic_enzyme"/>
</dbReference>
<dbReference type="GO" id="GO:0016787">
    <property type="term" value="F:hydrolase activity"/>
    <property type="evidence" value="ECO:0007669"/>
    <property type="project" value="UniProtKB-KW"/>
</dbReference>
<sequence length="281" mass="28921">MDQNSLGELRTFYASFGRMPVPDGTRVTETVLGGVPALDVAVPQADDSSGVLLYLHGGGYVIGTARTGVPLTAVLAARAGLRALSLDYRLAPEHPFPAAVDDAVAAYRALLDDTDPARVVLAGDSAGGGLALATVLAARDAGLPLPAAVATFSGWFDLTLSGPSLTGKESVDPIFDASDIREYAETYLPDGADARASLASPVLADLRGLPPLLLQVGTHEVLLDDSTTLAARAAAADVEVTLESYPRSAHVFQHQHGTDPAAARAVDAAAAFLARRTGQAV</sequence>
<dbReference type="EMBL" id="JBHUHF010000001">
    <property type="protein sequence ID" value="MFD2025939.1"/>
    <property type="molecule type" value="Genomic_DNA"/>
</dbReference>
<evidence type="ECO:0000313" key="6">
    <source>
        <dbReference type="Proteomes" id="UP001597338"/>
    </source>
</evidence>
<dbReference type="Pfam" id="PF07859">
    <property type="entry name" value="Abhydrolase_3"/>
    <property type="match status" value="1"/>
</dbReference>
<evidence type="ECO:0000256" key="3">
    <source>
        <dbReference type="PROSITE-ProRule" id="PRU10038"/>
    </source>
</evidence>
<name>A0ABW4V6P7_9MICO</name>
<proteinExistence type="inferred from homology"/>
<keyword evidence="6" id="KW-1185">Reference proteome</keyword>
<dbReference type="InterPro" id="IPR002168">
    <property type="entry name" value="Lipase_GDXG_HIS_AS"/>
</dbReference>
<evidence type="ECO:0000256" key="2">
    <source>
        <dbReference type="ARBA" id="ARBA00022801"/>
    </source>
</evidence>
<accession>A0ABW4V6P7</accession>
<dbReference type="InterPro" id="IPR013094">
    <property type="entry name" value="AB_hydrolase_3"/>
</dbReference>